<evidence type="ECO:0000256" key="1">
    <source>
        <dbReference type="ARBA" id="ARBA00006464"/>
    </source>
</evidence>
<dbReference type="PANTHER" id="PTHR30576">
    <property type="entry name" value="COLANIC BIOSYNTHESIS UDP-GLUCOSE LIPID CARRIER TRANSFERASE"/>
    <property type="match status" value="1"/>
</dbReference>
<dbReference type="STRING" id="2074.BG845_00608"/>
<dbReference type="AlphaFoldDB" id="A0A1Y2N864"/>
<comment type="caution">
    <text evidence="4">The sequence shown here is derived from an EMBL/GenBank/DDBJ whole genome shotgun (WGS) entry which is preliminary data.</text>
</comment>
<dbReference type="Proteomes" id="UP000194360">
    <property type="component" value="Unassembled WGS sequence"/>
</dbReference>
<dbReference type="InterPro" id="IPR003362">
    <property type="entry name" value="Bact_transf"/>
</dbReference>
<organism evidence="4 5">
    <name type="scientific">Pseudonocardia autotrophica</name>
    <name type="common">Amycolata autotrophica</name>
    <name type="synonym">Nocardia autotrophica</name>
    <dbReference type="NCBI Taxonomy" id="2074"/>
    <lineage>
        <taxon>Bacteria</taxon>
        <taxon>Bacillati</taxon>
        <taxon>Actinomycetota</taxon>
        <taxon>Actinomycetes</taxon>
        <taxon>Pseudonocardiales</taxon>
        <taxon>Pseudonocardiaceae</taxon>
        <taxon>Pseudonocardia</taxon>
    </lineage>
</organism>
<gene>
    <name evidence="4" type="primary">epsL</name>
    <name evidence="4" type="ORF">BG845_00608</name>
</gene>
<evidence type="ECO:0000259" key="3">
    <source>
        <dbReference type="Pfam" id="PF02397"/>
    </source>
</evidence>
<comment type="similarity">
    <text evidence="1">Belongs to the bacterial sugar transferase family.</text>
</comment>
<dbReference type="RefSeq" id="WP_197719829.1">
    <property type="nucleotide sequence ID" value="NZ_AP018920.1"/>
</dbReference>
<protein>
    <submittedName>
        <fullName evidence="4">Putative sugar transferase EpsL</fullName>
        <ecNumber evidence="4">2.-.-.-</ecNumber>
    </submittedName>
</protein>
<dbReference type="EMBL" id="MIGB01000002">
    <property type="protein sequence ID" value="OSY43662.1"/>
    <property type="molecule type" value="Genomic_DNA"/>
</dbReference>
<evidence type="ECO:0000313" key="5">
    <source>
        <dbReference type="Proteomes" id="UP000194360"/>
    </source>
</evidence>
<feature type="domain" description="Bacterial sugar transferase" evidence="3">
    <location>
        <begin position="2"/>
        <end position="173"/>
    </location>
</feature>
<sequence length="226" mass="25063">MRRAMDVGLALVAAVLLLPVALLVTLAVLLGLGRPVLFRQVRSGWHGKEFTLVKFRTMRVERTPEEGDAARTPPLGHFLRATSLDELPQLWNILRGEMSFIGPRPTLPDQVARYSAHERRRLAVRPGLTGWAQVNGRNSISWPARIELDVYYIEHRSVRLDLEIIARTLHRLVRPNGITADGGVNPDFPDPAGADGPEAGPATVPFPRHVIPEPARTPVDDPEPSR</sequence>
<name>A0A1Y2N864_PSEAH</name>
<keyword evidence="4" id="KW-0808">Transferase</keyword>
<dbReference type="EC" id="2.-.-.-" evidence="4"/>
<proteinExistence type="inferred from homology"/>
<feature type="compositionally biased region" description="Low complexity" evidence="2">
    <location>
        <begin position="186"/>
        <end position="202"/>
    </location>
</feature>
<accession>A0A1Y2N864</accession>
<dbReference type="Pfam" id="PF02397">
    <property type="entry name" value="Bac_transf"/>
    <property type="match status" value="1"/>
</dbReference>
<dbReference type="PANTHER" id="PTHR30576:SF8">
    <property type="entry name" value="UNDECAPRENYL-PHOSPHATE GALACTOSE PHOSPHOTRANSFERASE"/>
    <property type="match status" value="1"/>
</dbReference>
<keyword evidence="5" id="KW-1185">Reference proteome</keyword>
<evidence type="ECO:0000313" key="4">
    <source>
        <dbReference type="EMBL" id="OSY43662.1"/>
    </source>
</evidence>
<dbReference type="GO" id="GO:0016780">
    <property type="term" value="F:phosphotransferase activity, for other substituted phosphate groups"/>
    <property type="evidence" value="ECO:0007669"/>
    <property type="project" value="TreeGrafter"/>
</dbReference>
<reference evidence="4 5" key="1">
    <citation type="submission" date="2016-09" db="EMBL/GenBank/DDBJ databases">
        <title>Pseudonocardia autotrophica DSM535, a candidate organism with high potential of specific P450 cytochromes.</title>
        <authorList>
            <person name="Grumaz C."/>
            <person name="Vainshtein Y."/>
            <person name="Kirstahler P."/>
            <person name="Sohn K."/>
        </authorList>
    </citation>
    <scope>NUCLEOTIDE SEQUENCE [LARGE SCALE GENOMIC DNA]</scope>
    <source>
        <strain evidence="4 5">DSM 535</strain>
    </source>
</reference>
<evidence type="ECO:0000256" key="2">
    <source>
        <dbReference type="SAM" id="MobiDB-lite"/>
    </source>
</evidence>
<feature type="region of interest" description="Disordered" evidence="2">
    <location>
        <begin position="179"/>
        <end position="226"/>
    </location>
</feature>